<dbReference type="InterPro" id="IPR015813">
    <property type="entry name" value="Pyrv/PenolPyrv_kinase-like_dom"/>
</dbReference>
<dbReference type="InterPro" id="IPR012698">
    <property type="entry name" value="PEnolPyrv_PMutase_core"/>
</dbReference>
<sequence length="292" mass="32347">MKKTTMLKSLIQDKDTSFLMEAHNALSARIAQESGFKGLWASGLSISASLGLCDRNEASWTQILDIVEFMSDHTSVPILVDGDTGFGNFNNVRRLTKKLCQRGIAGVCLEDKLFPKVNSFISGGNDLANADEFCGKLRAAKDSQLDDDFMVVARVEALISGLGMDEALERAHKYHRAGADAILIHSKRKDASEVLEFKELWKDQCPVIIVPTKYSSVETNLYKEAGISTVIWANHSLRASIHAMKRITQQIQKNENVSFIEKDIATLEEIFMLTGEAEAQLAEDKYLMPATA</sequence>
<keyword evidence="1" id="KW-0479">Metal-binding</keyword>
<dbReference type="EMBL" id="RBTH01000384">
    <property type="protein sequence ID" value="RMT38821.1"/>
    <property type="molecule type" value="Genomic_DNA"/>
</dbReference>
<name>A0A0P9ZV95_PSESX</name>
<dbReference type="SUPFAM" id="SSF51621">
    <property type="entry name" value="Phosphoenolpyruvate/pyruvate domain"/>
    <property type="match status" value="1"/>
</dbReference>
<protein>
    <recommendedName>
        <fullName evidence="3">phosphoenolpyruvate mutase</fullName>
        <ecNumber evidence="3">5.4.2.9</ecNumber>
    </recommendedName>
</protein>
<evidence type="ECO:0000256" key="2">
    <source>
        <dbReference type="ARBA" id="ARBA00023235"/>
    </source>
</evidence>
<organism evidence="5 6">
    <name type="scientific">Pseudomonas syringae pv. solidagae</name>
    <dbReference type="NCBI Taxonomy" id="264458"/>
    <lineage>
        <taxon>Bacteria</taxon>
        <taxon>Pseudomonadati</taxon>
        <taxon>Pseudomonadota</taxon>
        <taxon>Gammaproteobacteria</taxon>
        <taxon>Pseudomonadales</taxon>
        <taxon>Pseudomonadaceae</taxon>
        <taxon>Pseudomonas</taxon>
        <taxon>Pseudomonas syringae</taxon>
    </lineage>
</organism>
<dbReference type="Gene3D" id="3.20.20.60">
    <property type="entry name" value="Phosphoenolpyruvate-binding domains"/>
    <property type="match status" value="1"/>
</dbReference>
<dbReference type="CDD" id="cd00377">
    <property type="entry name" value="ICL_PEPM"/>
    <property type="match status" value="1"/>
</dbReference>
<comment type="similarity">
    <text evidence="4">Belongs to the isocitrate lyase/PEP mutase superfamily. PEP mutase family.</text>
</comment>
<gene>
    <name evidence="5" type="ORF">ALP48_00539</name>
</gene>
<dbReference type="EC" id="5.4.2.9" evidence="3"/>
<dbReference type="AlphaFoldDB" id="A0A0P9ZV95"/>
<keyword evidence="2" id="KW-0413">Isomerase</keyword>
<dbReference type="Proteomes" id="UP000268096">
    <property type="component" value="Unassembled WGS sequence"/>
</dbReference>
<dbReference type="NCBIfam" id="TIGR02320">
    <property type="entry name" value="PEP_mutase"/>
    <property type="match status" value="1"/>
</dbReference>
<dbReference type="RefSeq" id="WP_057458406.1">
    <property type="nucleotide sequence ID" value="NZ_LJRH01000366.1"/>
</dbReference>
<accession>A0A0P9ZV95</accession>
<comment type="caution">
    <text evidence="5">The sequence shown here is derived from an EMBL/GenBank/DDBJ whole genome shotgun (WGS) entry which is preliminary data.</text>
</comment>
<dbReference type="InterPro" id="IPR039556">
    <property type="entry name" value="ICL/PEPM"/>
</dbReference>
<dbReference type="PANTHER" id="PTHR42905:SF7">
    <property type="entry name" value="PHOSPHOENOLPYRUVATE PHOSPHOMUTASE"/>
    <property type="match status" value="1"/>
</dbReference>
<evidence type="ECO:0000256" key="4">
    <source>
        <dbReference type="ARBA" id="ARBA00038455"/>
    </source>
</evidence>
<evidence type="ECO:0000256" key="3">
    <source>
        <dbReference type="ARBA" id="ARBA00024063"/>
    </source>
</evidence>
<keyword evidence="5" id="KW-0670">Pyruvate</keyword>
<dbReference type="InterPro" id="IPR040442">
    <property type="entry name" value="Pyrv_kinase-like_dom_sf"/>
</dbReference>
<dbReference type="PANTHER" id="PTHR42905">
    <property type="entry name" value="PHOSPHOENOLPYRUVATE CARBOXYLASE"/>
    <property type="match status" value="1"/>
</dbReference>
<dbReference type="GO" id="GO:0050188">
    <property type="term" value="F:phosphoenolpyruvate mutase activity"/>
    <property type="evidence" value="ECO:0007669"/>
    <property type="project" value="UniProtKB-EC"/>
</dbReference>
<dbReference type="GO" id="GO:0046872">
    <property type="term" value="F:metal ion binding"/>
    <property type="evidence" value="ECO:0007669"/>
    <property type="project" value="UniProtKB-KW"/>
</dbReference>
<reference evidence="5 6" key="1">
    <citation type="submission" date="2018-08" db="EMBL/GenBank/DDBJ databases">
        <title>Recombination of ecologically and evolutionarily significant loci maintains genetic cohesion in the Pseudomonas syringae species complex.</title>
        <authorList>
            <person name="Dillon M."/>
            <person name="Thakur S."/>
            <person name="Almeida R.N.D."/>
            <person name="Weir B.S."/>
            <person name="Guttman D.S."/>
        </authorList>
    </citation>
    <scope>NUCLEOTIDE SEQUENCE [LARGE SCALE GENOMIC DNA]</scope>
    <source>
        <strain evidence="5 6">ICMP 16926</strain>
    </source>
</reference>
<dbReference type="Pfam" id="PF13714">
    <property type="entry name" value="PEP_mutase"/>
    <property type="match status" value="1"/>
</dbReference>
<evidence type="ECO:0000313" key="5">
    <source>
        <dbReference type="EMBL" id="RMT38821.1"/>
    </source>
</evidence>
<proteinExistence type="inferred from homology"/>
<evidence type="ECO:0000313" key="6">
    <source>
        <dbReference type="Proteomes" id="UP000268096"/>
    </source>
</evidence>
<evidence type="ECO:0000256" key="1">
    <source>
        <dbReference type="ARBA" id="ARBA00022723"/>
    </source>
</evidence>